<dbReference type="Proteomes" id="UP000541444">
    <property type="component" value="Unassembled WGS sequence"/>
</dbReference>
<feature type="region of interest" description="Disordered" evidence="1">
    <location>
        <begin position="153"/>
        <end position="200"/>
    </location>
</feature>
<dbReference type="AlphaFoldDB" id="A0A7J7KZG7"/>
<dbReference type="InterPro" id="IPR044639">
    <property type="entry name" value="CGS1/2"/>
</dbReference>
<dbReference type="GO" id="GO:0003962">
    <property type="term" value="F:cystathionine gamma-synthase activity"/>
    <property type="evidence" value="ECO:0007669"/>
    <property type="project" value="InterPro"/>
</dbReference>
<dbReference type="GO" id="GO:0009086">
    <property type="term" value="P:methionine biosynthetic process"/>
    <property type="evidence" value="ECO:0007669"/>
    <property type="project" value="InterPro"/>
</dbReference>
<dbReference type="GO" id="GO:0009507">
    <property type="term" value="C:chloroplast"/>
    <property type="evidence" value="ECO:0007669"/>
    <property type="project" value="TreeGrafter"/>
</dbReference>
<evidence type="ECO:0000256" key="1">
    <source>
        <dbReference type="SAM" id="MobiDB-lite"/>
    </source>
</evidence>
<gene>
    <name evidence="2" type="ORF">GIB67_028583</name>
</gene>
<keyword evidence="3" id="KW-1185">Reference proteome</keyword>
<evidence type="ECO:0000313" key="2">
    <source>
        <dbReference type="EMBL" id="KAF6135727.1"/>
    </source>
</evidence>
<sequence length="228" mass="25794">YRVARNSASAVLPSARPIGVFDCGKLYSVKRVLLMINYGCNNISNVVQLSGLAALKVLSTRSARSTTVHAGERLGRGIEMDGITTPVINTSAYWFINSCELIDFKEGRHKSFKYGHCPQWWSWRKMRSVSCGGEVGSYTTSALNVKEKGRYFRKGPKNGRGRSQSMRNSKQPGSYWTYGKKGHFRRDCNSSKKDNNEEKDTMNLTEEVSFYEVLLLSYDDVNESWIVN</sequence>
<dbReference type="Gene3D" id="3.40.640.10">
    <property type="entry name" value="Type I PLP-dependent aspartate aminotransferase-like (Major domain)"/>
    <property type="match status" value="1"/>
</dbReference>
<protein>
    <submittedName>
        <fullName evidence="2">Uncharacterized protein</fullName>
    </submittedName>
</protein>
<dbReference type="InterPro" id="IPR015421">
    <property type="entry name" value="PyrdxlP-dep_Trfase_major"/>
</dbReference>
<comment type="caution">
    <text evidence="2">The sequence shown here is derived from an EMBL/GenBank/DDBJ whole genome shotgun (WGS) entry which is preliminary data.</text>
</comment>
<accession>A0A7J7KZG7</accession>
<organism evidence="2 3">
    <name type="scientific">Kingdonia uniflora</name>
    <dbReference type="NCBI Taxonomy" id="39325"/>
    <lineage>
        <taxon>Eukaryota</taxon>
        <taxon>Viridiplantae</taxon>
        <taxon>Streptophyta</taxon>
        <taxon>Embryophyta</taxon>
        <taxon>Tracheophyta</taxon>
        <taxon>Spermatophyta</taxon>
        <taxon>Magnoliopsida</taxon>
        <taxon>Ranunculales</taxon>
        <taxon>Circaeasteraceae</taxon>
        <taxon>Kingdonia</taxon>
    </lineage>
</organism>
<feature type="compositionally biased region" description="Polar residues" evidence="1">
    <location>
        <begin position="161"/>
        <end position="174"/>
    </location>
</feature>
<reference evidence="2 3" key="1">
    <citation type="journal article" date="2020" name="IScience">
        <title>Genome Sequencing of the Endangered Kingdonia uniflora (Circaeasteraceae, Ranunculales) Reveals Potential Mechanisms of Evolutionary Specialization.</title>
        <authorList>
            <person name="Sun Y."/>
            <person name="Deng T."/>
            <person name="Zhang A."/>
            <person name="Moore M.J."/>
            <person name="Landis J.B."/>
            <person name="Lin N."/>
            <person name="Zhang H."/>
            <person name="Zhang X."/>
            <person name="Huang J."/>
            <person name="Zhang X."/>
            <person name="Sun H."/>
            <person name="Wang H."/>
        </authorList>
    </citation>
    <scope>NUCLEOTIDE SEQUENCE [LARGE SCALE GENOMIC DNA]</scope>
    <source>
        <strain evidence="2">TB1705</strain>
        <tissue evidence="2">Leaf</tissue>
    </source>
</reference>
<dbReference type="EMBL" id="JACGCM010002779">
    <property type="protein sequence ID" value="KAF6135727.1"/>
    <property type="molecule type" value="Genomic_DNA"/>
</dbReference>
<dbReference type="PANTHER" id="PTHR43379">
    <property type="entry name" value="CYSTATHIONINE GAMMA-SYNTHASE"/>
    <property type="match status" value="1"/>
</dbReference>
<evidence type="ECO:0000313" key="3">
    <source>
        <dbReference type="Proteomes" id="UP000541444"/>
    </source>
</evidence>
<feature type="non-terminal residue" evidence="2">
    <location>
        <position position="1"/>
    </location>
</feature>
<name>A0A7J7KZG7_9MAGN</name>
<proteinExistence type="predicted"/>
<feature type="compositionally biased region" description="Basic and acidic residues" evidence="1">
    <location>
        <begin position="185"/>
        <end position="200"/>
    </location>
</feature>
<dbReference type="PANTHER" id="PTHR43379:SF1">
    <property type="entry name" value="CYSTATHIONINE GAMMA-SYNTHASE 1, CHLOROPLASTIC-RELATED"/>
    <property type="match status" value="1"/>
</dbReference>